<evidence type="ECO:0008006" key="4">
    <source>
        <dbReference type="Google" id="ProtNLM"/>
    </source>
</evidence>
<feature type="chain" id="PRO_5002553508" description="SIMPL domain-containing protein" evidence="1">
    <location>
        <begin position="24"/>
        <end position="232"/>
    </location>
</feature>
<keyword evidence="1" id="KW-0732">Signal</keyword>
<dbReference type="PANTHER" id="PTHR34387:SF1">
    <property type="entry name" value="PERIPLASMIC IMMUNOGENIC PROTEIN"/>
    <property type="match status" value="1"/>
</dbReference>
<name>A0A0G3EMD0_9BURK</name>
<dbReference type="AlphaFoldDB" id="A0A0G3EMD0"/>
<dbReference type="Proteomes" id="UP000036700">
    <property type="component" value="Chromosome"/>
</dbReference>
<sequence>MKRYATAAALLLALGSLSAQARAADAAPSGVLSLDAQANTEVPQDTVQITLFAEQQGSDPAAVSAALNQKATQALKRTKAQTDVSVQTGNVSLDPTSDRNGRISSWRGRTELLLKSRDFAAASRLAGQLSDAMQVGSVSFSLSREAQRAAESKLTAQAISAFKEQAQANSRAFGYSGYTIREVRVGYSTPIVPHPFMMNAMAADKAAAPSVPLEGGKAQVTVNVSGSVQMVH</sequence>
<dbReference type="Pfam" id="PF04402">
    <property type="entry name" value="SIMPL"/>
    <property type="match status" value="1"/>
</dbReference>
<evidence type="ECO:0000313" key="3">
    <source>
        <dbReference type="Proteomes" id="UP000036700"/>
    </source>
</evidence>
<dbReference type="RefSeq" id="WP_047212691.1">
    <property type="nucleotide sequence ID" value="NZ_CP011568.3"/>
</dbReference>
<evidence type="ECO:0000313" key="2">
    <source>
        <dbReference type="EMBL" id="AKJ67154.1"/>
    </source>
</evidence>
<organism evidence="2 3">
    <name type="scientific">Pandoraea thiooxydans</name>
    <dbReference type="NCBI Taxonomy" id="445709"/>
    <lineage>
        <taxon>Bacteria</taxon>
        <taxon>Pseudomonadati</taxon>
        <taxon>Pseudomonadota</taxon>
        <taxon>Betaproteobacteria</taxon>
        <taxon>Burkholderiales</taxon>
        <taxon>Burkholderiaceae</taxon>
        <taxon>Pandoraea</taxon>
    </lineage>
</organism>
<reference evidence="3" key="1">
    <citation type="submission" date="2015-06" db="EMBL/GenBank/DDBJ databases">
        <authorList>
            <person name="Lim Y.L."/>
            <person name="Ee R."/>
            <person name="Yong D."/>
            <person name="How K.Y."/>
            <person name="Yin W.F."/>
            <person name="Chan K.G."/>
        </authorList>
    </citation>
    <scope>NUCLEOTIDE SEQUENCE [LARGE SCALE GENOMIC DNA]</scope>
    <source>
        <strain evidence="3">DSM 25325</strain>
    </source>
</reference>
<feature type="signal peptide" evidence="1">
    <location>
        <begin position="1"/>
        <end position="23"/>
    </location>
</feature>
<dbReference type="PATRIC" id="fig|445709.3.peg.399"/>
<dbReference type="STRING" id="445709.ABW99_01835"/>
<dbReference type="InterPro" id="IPR007497">
    <property type="entry name" value="SIMPL/DUF541"/>
</dbReference>
<dbReference type="Gene3D" id="3.30.110.170">
    <property type="entry name" value="Protein of unknown function (DUF541), domain 1"/>
    <property type="match status" value="1"/>
</dbReference>
<keyword evidence="3" id="KW-1185">Reference proteome</keyword>
<dbReference type="Gene3D" id="3.30.70.2970">
    <property type="entry name" value="Protein of unknown function (DUF541), domain 2"/>
    <property type="match status" value="1"/>
</dbReference>
<evidence type="ECO:0000256" key="1">
    <source>
        <dbReference type="SAM" id="SignalP"/>
    </source>
</evidence>
<protein>
    <recommendedName>
        <fullName evidence="4">SIMPL domain-containing protein</fullName>
    </recommendedName>
</protein>
<accession>A0A0G3EMD0</accession>
<dbReference type="KEGG" id="ptx:ABW99_01835"/>
<dbReference type="OrthoDB" id="7062395at2"/>
<gene>
    <name evidence="2" type="ORF">ABW99_01835</name>
</gene>
<dbReference type="GO" id="GO:0006974">
    <property type="term" value="P:DNA damage response"/>
    <property type="evidence" value="ECO:0007669"/>
    <property type="project" value="TreeGrafter"/>
</dbReference>
<dbReference type="PANTHER" id="PTHR34387">
    <property type="entry name" value="SLR1258 PROTEIN"/>
    <property type="match status" value="1"/>
</dbReference>
<dbReference type="EMBL" id="CP011568">
    <property type="protein sequence ID" value="AKJ67154.1"/>
    <property type="molecule type" value="Genomic_DNA"/>
</dbReference>
<dbReference type="InterPro" id="IPR052022">
    <property type="entry name" value="26kDa_periplasmic_antigen"/>
</dbReference>
<proteinExistence type="predicted"/>